<proteinExistence type="predicted"/>
<gene>
    <name evidence="1" type="ORF">DME_LOCUS9162</name>
</gene>
<organism evidence="2 4">
    <name type="scientific">Dracunculus medinensis</name>
    <name type="common">Guinea worm</name>
    <dbReference type="NCBI Taxonomy" id="318479"/>
    <lineage>
        <taxon>Eukaryota</taxon>
        <taxon>Metazoa</taxon>
        <taxon>Ecdysozoa</taxon>
        <taxon>Nematoda</taxon>
        <taxon>Chromadorea</taxon>
        <taxon>Rhabditida</taxon>
        <taxon>Spirurina</taxon>
        <taxon>Dracunculoidea</taxon>
        <taxon>Dracunculidae</taxon>
        <taxon>Dracunculus</taxon>
    </lineage>
</organism>
<accession>A0A0N4UDF4</accession>
<dbReference type="Proteomes" id="UP000038040">
    <property type="component" value="Unplaced"/>
</dbReference>
<keyword evidence="3" id="KW-1185">Reference proteome</keyword>
<dbReference type="OrthoDB" id="5818152at2759"/>
<protein>
    <submittedName>
        <fullName evidence="4">CC domain-containing protein</fullName>
    </submittedName>
</protein>
<evidence type="ECO:0000313" key="4">
    <source>
        <dbReference type="WBParaSite" id="DME_0000536301-mRNA-1"/>
    </source>
</evidence>
<reference evidence="1 3" key="2">
    <citation type="submission" date="2018-11" db="EMBL/GenBank/DDBJ databases">
        <authorList>
            <consortium name="Pathogen Informatics"/>
        </authorList>
    </citation>
    <scope>NUCLEOTIDE SEQUENCE [LARGE SCALE GENOMIC DNA]</scope>
</reference>
<dbReference type="SMART" id="SM00289">
    <property type="entry name" value="WR1"/>
    <property type="match status" value="2"/>
</dbReference>
<evidence type="ECO:0000313" key="2">
    <source>
        <dbReference type="Proteomes" id="UP000038040"/>
    </source>
</evidence>
<evidence type="ECO:0000313" key="3">
    <source>
        <dbReference type="Proteomes" id="UP000274756"/>
    </source>
</evidence>
<reference evidence="4" key="1">
    <citation type="submission" date="2017-02" db="UniProtKB">
        <authorList>
            <consortium name="WormBaseParasite"/>
        </authorList>
    </citation>
    <scope>IDENTIFICATION</scope>
</reference>
<dbReference type="EMBL" id="UYYG01001177">
    <property type="protein sequence ID" value="VDN59189.1"/>
    <property type="molecule type" value="Genomic_DNA"/>
</dbReference>
<sequence>EECYYAWSERGNPQTCTKSSDCDTKGAICVYSVMNQQHICCQNKENAILPKCPIGEIITNLSLLLCNPGNHVENDQCPQGSECLKSETNFTQNAEQPNYICCKI</sequence>
<dbReference type="Proteomes" id="UP000274756">
    <property type="component" value="Unassembled WGS sequence"/>
</dbReference>
<dbReference type="WBParaSite" id="DME_0000536301-mRNA-1">
    <property type="protein sequence ID" value="DME_0000536301-mRNA-1"/>
    <property type="gene ID" value="DME_0000536301"/>
</dbReference>
<name>A0A0N4UDF4_DRAME</name>
<evidence type="ECO:0000313" key="1">
    <source>
        <dbReference type="EMBL" id="VDN59189.1"/>
    </source>
</evidence>
<dbReference type="AlphaFoldDB" id="A0A0N4UDF4"/>
<dbReference type="InterPro" id="IPR028150">
    <property type="entry name" value="Lustrin_cystein"/>
</dbReference>
<dbReference type="InterPro" id="IPR006150">
    <property type="entry name" value="Cys_repeat_1"/>
</dbReference>
<dbReference type="Pfam" id="PF14625">
    <property type="entry name" value="Lustrin_cystein"/>
    <property type="match status" value="1"/>
</dbReference>